<feature type="region of interest" description="Disordered" evidence="1">
    <location>
        <begin position="57"/>
        <end position="84"/>
    </location>
</feature>
<dbReference type="RefSeq" id="WP_120783279.1">
    <property type="nucleotide sequence ID" value="NZ_JBHLUP010000007.1"/>
</dbReference>
<dbReference type="Gene3D" id="1.10.287.700">
    <property type="entry name" value="Helix hairpin bin"/>
    <property type="match status" value="1"/>
</dbReference>
<feature type="compositionally biased region" description="Basic and acidic residues" evidence="1">
    <location>
        <begin position="201"/>
        <end position="223"/>
    </location>
</feature>
<evidence type="ECO:0000313" key="2">
    <source>
        <dbReference type="EMBL" id="RKN49910.1"/>
    </source>
</evidence>
<dbReference type="PANTHER" id="PTHR47372">
    <property type="entry name" value="DAUER UP-REGULATED-RELATED"/>
    <property type="match status" value="1"/>
</dbReference>
<organism evidence="2 3">
    <name type="scientific">Micromonospora costi</name>
    <dbReference type="NCBI Taxonomy" id="1530042"/>
    <lineage>
        <taxon>Bacteria</taxon>
        <taxon>Bacillati</taxon>
        <taxon>Actinomycetota</taxon>
        <taxon>Actinomycetes</taxon>
        <taxon>Micromonosporales</taxon>
        <taxon>Micromonosporaceae</taxon>
        <taxon>Micromonospora</taxon>
    </lineage>
</organism>
<dbReference type="InterPro" id="IPR022062">
    <property type="entry name" value="DUF3618"/>
</dbReference>
<sequence>MSTDPDQIRREIEATRNSLSSDVDALAYKVSPGRIVDDRKQRVRTALQNVRDRVMGTASDLGHGTGHAAHSVGQHATSAASSVGDAAHSAASTVGDAAHSAASSVSDAAQRAPQVIRQKSEGNPLAAGLIAFGVGWLASSLIPATRREQQVATQVREKASEHGGVVKEKLTEVASELKEELREPAQQATQSVKATAQDAVETVKDDGRTAAHDVKDHVQQARQ</sequence>
<feature type="region of interest" description="Disordered" evidence="1">
    <location>
        <begin position="176"/>
        <end position="223"/>
    </location>
</feature>
<dbReference type="AlphaFoldDB" id="A0A3A9ZNS1"/>
<dbReference type="PANTHER" id="PTHR47372:SF11">
    <property type="entry name" value="RE19971P"/>
    <property type="match status" value="1"/>
</dbReference>
<keyword evidence="3" id="KW-1185">Reference proteome</keyword>
<proteinExistence type="predicted"/>
<dbReference type="Pfam" id="PF12277">
    <property type="entry name" value="DUF3618"/>
    <property type="match status" value="1"/>
</dbReference>
<dbReference type="EMBL" id="RBAN01000010">
    <property type="protein sequence ID" value="RKN49910.1"/>
    <property type="molecule type" value="Genomic_DNA"/>
</dbReference>
<name>A0A3A9ZNS1_9ACTN</name>
<dbReference type="OrthoDB" id="3218417at2"/>
<protein>
    <submittedName>
        <fullName evidence="2">DUF3618 domain-containing protein</fullName>
    </submittedName>
</protein>
<dbReference type="Proteomes" id="UP000279968">
    <property type="component" value="Unassembled WGS sequence"/>
</dbReference>
<evidence type="ECO:0000256" key="1">
    <source>
        <dbReference type="SAM" id="MobiDB-lite"/>
    </source>
</evidence>
<reference evidence="2 3" key="1">
    <citation type="journal article" date="2015" name="Int. J. Syst. Evol. Microbiol.">
        <title>Micromonospora costi sp. nov., isolated from a leaf of Costus speciosus.</title>
        <authorList>
            <person name="Thawai C."/>
        </authorList>
    </citation>
    <scope>NUCLEOTIDE SEQUENCE [LARGE SCALE GENOMIC DNA]</scope>
    <source>
        <strain evidence="2 3">CS1-12</strain>
    </source>
</reference>
<comment type="caution">
    <text evidence="2">The sequence shown here is derived from an EMBL/GenBank/DDBJ whole genome shotgun (WGS) entry which is preliminary data.</text>
</comment>
<evidence type="ECO:0000313" key="3">
    <source>
        <dbReference type="Proteomes" id="UP000279968"/>
    </source>
</evidence>
<dbReference type="Gene3D" id="1.20.120.20">
    <property type="entry name" value="Apolipoprotein"/>
    <property type="match status" value="1"/>
</dbReference>
<gene>
    <name evidence="2" type="ORF">D7193_31310</name>
</gene>
<accession>A0A3A9ZNS1</accession>